<name>A0A0F8ZKC8_9ZZZZ</name>
<gene>
    <name evidence="1" type="ORF">LCGC14_2684320</name>
</gene>
<sequence length="31" mass="3271">MASIKHDASGRTFEFQDAGQSSVELSSALTV</sequence>
<organism evidence="1">
    <name type="scientific">marine sediment metagenome</name>
    <dbReference type="NCBI Taxonomy" id="412755"/>
    <lineage>
        <taxon>unclassified sequences</taxon>
        <taxon>metagenomes</taxon>
        <taxon>ecological metagenomes</taxon>
    </lineage>
</organism>
<dbReference type="EMBL" id="LAZR01047408">
    <property type="protein sequence ID" value="KKK94293.1"/>
    <property type="molecule type" value="Genomic_DNA"/>
</dbReference>
<accession>A0A0F8ZKC8</accession>
<feature type="non-terminal residue" evidence="1">
    <location>
        <position position="31"/>
    </location>
</feature>
<dbReference type="AlphaFoldDB" id="A0A0F8ZKC8"/>
<proteinExistence type="predicted"/>
<protein>
    <submittedName>
        <fullName evidence="1">Uncharacterized protein</fullName>
    </submittedName>
</protein>
<reference evidence="1" key="1">
    <citation type="journal article" date="2015" name="Nature">
        <title>Complex archaea that bridge the gap between prokaryotes and eukaryotes.</title>
        <authorList>
            <person name="Spang A."/>
            <person name="Saw J.H."/>
            <person name="Jorgensen S.L."/>
            <person name="Zaremba-Niedzwiedzka K."/>
            <person name="Martijn J."/>
            <person name="Lind A.E."/>
            <person name="van Eijk R."/>
            <person name="Schleper C."/>
            <person name="Guy L."/>
            <person name="Ettema T.J."/>
        </authorList>
    </citation>
    <scope>NUCLEOTIDE SEQUENCE</scope>
</reference>
<comment type="caution">
    <text evidence="1">The sequence shown here is derived from an EMBL/GenBank/DDBJ whole genome shotgun (WGS) entry which is preliminary data.</text>
</comment>
<evidence type="ECO:0000313" key="1">
    <source>
        <dbReference type="EMBL" id="KKK94293.1"/>
    </source>
</evidence>